<dbReference type="InterPro" id="IPR023696">
    <property type="entry name" value="Ureohydrolase_dom_sf"/>
</dbReference>
<keyword evidence="2" id="KW-0479">Metal-binding</keyword>
<accession>A0A382C464</accession>
<dbReference type="PIRSF" id="PIRSF036979">
    <property type="entry name" value="Arginase"/>
    <property type="match status" value="1"/>
</dbReference>
<dbReference type="PROSITE" id="PS01053">
    <property type="entry name" value="ARGINASE_1"/>
    <property type="match status" value="1"/>
</dbReference>
<dbReference type="GO" id="GO:0008783">
    <property type="term" value="F:agmatinase activity"/>
    <property type="evidence" value="ECO:0007669"/>
    <property type="project" value="TreeGrafter"/>
</dbReference>
<protein>
    <recommendedName>
        <fullName evidence="5">Agmatinase</fullName>
    </recommendedName>
</protein>
<dbReference type="PROSITE" id="PS51409">
    <property type="entry name" value="ARGINASE_2"/>
    <property type="match status" value="1"/>
</dbReference>
<dbReference type="GO" id="GO:0033389">
    <property type="term" value="P:putrescine biosynthetic process from arginine, via agmatine"/>
    <property type="evidence" value="ECO:0007669"/>
    <property type="project" value="TreeGrafter"/>
</dbReference>
<organism evidence="4">
    <name type="scientific">marine metagenome</name>
    <dbReference type="NCBI Taxonomy" id="408172"/>
    <lineage>
        <taxon>unclassified sequences</taxon>
        <taxon>metagenomes</taxon>
        <taxon>ecological metagenomes</taxon>
    </lineage>
</organism>
<evidence type="ECO:0000256" key="1">
    <source>
        <dbReference type="ARBA" id="ARBA00009227"/>
    </source>
</evidence>
<dbReference type="PANTHER" id="PTHR11358:SF26">
    <property type="entry name" value="GUANIDINO ACID HYDROLASE, MITOCHONDRIAL"/>
    <property type="match status" value="1"/>
</dbReference>
<dbReference type="PANTHER" id="PTHR11358">
    <property type="entry name" value="ARGINASE/AGMATINASE"/>
    <property type="match status" value="1"/>
</dbReference>
<evidence type="ECO:0000256" key="3">
    <source>
        <dbReference type="ARBA" id="ARBA00022801"/>
    </source>
</evidence>
<dbReference type="AlphaFoldDB" id="A0A382C464"/>
<evidence type="ECO:0000313" key="4">
    <source>
        <dbReference type="EMBL" id="SVB20674.1"/>
    </source>
</evidence>
<proteinExistence type="inferred from homology"/>
<dbReference type="InterPro" id="IPR020855">
    <property type="entry name" value="Ureohydrolase_Mn_BS"/>
</dbReference>
<dbReference type="Gene3D" id="3.40.800.10">
    <property type="entry name" value="Ureohydrolase domain"/>
    <property type="match status" value="1"/>
</dbReference>
<dbReference type="GO" id="GO:0046872">
    <property type="term" value="F:metal ion binding"/>
    <property type="evidence" value="ECO:0007669"/>
    <property type="project" value="UniProtKB-KW"/>
</dbReference>
<reference evidence="4" key="1">
    <citation type="submission" date="2018-05" db="EMBL/GenBank/DDBJ databases">
        <authorList>
            <person name="Lanie J.A."/>
            <person name="Ng W.-L."/>
            <person name="Kazmierczak K.M."/>
            <person name="Andrzejewski T.M."/>
            <person name="Davidsen T.M."/>
            <person name="Wayne K.J."/>
            <person name="Tettelin H."/>
            <person name="Glass J.I."/>
            <person name="Rusch D."/>
            <person name="Podicherti R."/>
            <person name="Tsui H.-C.T."/>
            <person name="Winkler M.E."/>
        </authorList>
    </citation>
    <scope>NUCLEOTIDE SEQUENCE</scope>
</reference>
<evidence type="ECO:0000256" key="2">
    <source>
        <dbReference type="ARBA" id="ARBA00022723"/>
    </source>
</evidence>
<sequence length="226" mass="24981">YSEIGVDLDNVDGFKDLIDLKIDNSDDGYIQIEKEVAKELSDNAIPIFLGGDHSITYPLVKAVAKSKKPTTIVHFDAHPDLYHEFEDDRFSHACPFARIMEDSLTDRLIQIGIRTANDHQRQQAEKFGVELYQLPKMPANLGLSSDDTVYISLDLDVFDPAFVPGISHHEPGGMSVRDVISIIHKINVPIVGADVVELNPQRDINGMTATVAAKMVKEIAGKMVAN</sequence>
<dbReference type="EMBL" id="UINC01032656">
    <property type="protein sequence ID" value="SVB20674.1"/>
    <property type="molecule type" value="Genomic_DNA"/>
</dbReference>
<keyword evidence="3" id="KW-0378">Hydrolase</keyword>
<dbReference type="SUPFAM" id="SSF52768">
    <property type="entry name" value="Arginase/deacetylase"/>
    <property type="match status" value="1"/>
</dbReference>
<comment type="similarity">
    <text evidence="1">Belongs to the arginase family. Agmatinase subfamily.</text>
</comment>
<evidence type="ECO:0008006" key="5">
    <source>
        <dbReference type="Google" id="ProtNLM"/>
    </source>
</evidence>
<name>A0A382C464_9ZZZZ</name>
<dbReference type="InterPro" id="IPR006035">
    <property type="entry name" value="Ureohydrolase"/>
</dbReference>
<feature type="non-terminal residue" evidence="4">
    <location>
        <position position="1"/>
    </location>
</feature>
<gene>
    <name evidence="4" type="ORF">METZ01_LOCUS173528</name>
</gene>
<dbReference type="Pfam" id="PF00491">
    <property type="entry name" value="Arginase"/>
    <property type="match status" value="1"/>
</dbReference>